<evidence type="ECO:0000313" key="2">
    <source>
        <dbReference type="EMBL" id="KFN45720.1"/>
    </source>
</evidence>
<gene>
    <name evidence="2" type="ORF">N787_12165</name>
</gene>
<sequence>MALGLLALVSAESALAAQAASARPAAPAAQARPVPLTAQETLENVLVARGMARSDMAQLMDFTGRQLDLGWGLILDQAFAVPLVVFDEKSTGLALALVRNTGGVSACVRVKGDMRGESVFEEAVTAEDVLVLPGNAVPVIGGGIRTTTGEWDVNMDAGVAIWQAPVGATDAALCKQSAPALLAAWLAEPGFEHFADFARKRMGGAGAAPGG</sequence>
<dbReference type="Proteomes" id="UP000029393">
    <property type="component" value="Unassembled WGS sequence"/>
</dbReference>
<feature type="chain" id="PRO_5001871733" evidence="1">
    <location>
        <begin position="17"/>
        <end position="211"/>
    </location>
</feature>
<organism evidence="2 3">
    <name type="scientific">Arenimonas metalli CF5-1</name>
    <dbReference type="NCBI Taxonomy" id="1384056"/>
    <lineage>
        <taxon>Bacteria</taxon>
        <taxon>Pseudomonadati</taxon>
        <taxon>Pseudomonadota</taxon>
        <taxon>Gammaproteobacteria</taxon>
        <taxon>Lysobacterales</taxon>
        <taxon>Lysobacteraceae</taxon>
        <taxon>Arenimonas</taxon>
    </lineage>
</organism>
<keyword evidence="3" id="KW-1185">Reference proteome</keyword>
<proteinExistence type="predicted"/>
<evidence type="ECO:0000313" key="3">
    <source>
        <dbReference type="Proteomes" id="UP000029393"/>
    </source>
</evidence>
<comment type="caution">
    <text evidence="2">The sequence shown here is derived from an EMBL/GenBank/DDBJ whole genome shotgun (WGS) entry which is preliminary data.</text>
</comment>
<feature type="signal peptide" evidence="1">
    <location>
        <begin position="1"/>
        <end position="16"/>
    </location>
</feature>
<name>A0A091BN16_9GAMM</name>
<accession>A0A091BN16</accession>
<reference evidence="2 3" key="1">
    <citation type="submission" date="2013-09" db="EMBL/GenBank/DDBJ databases">
        <title>Genome sequencing of Arenimonas metalli.</title>
        <authorList>
            <person name="Chen F."/>
            <person name="Wang G."/>
        </authorList>
    </citation>
    <scope>NUCLEOTIDE SEQUENCE [LARGE SCALE GENOMIC DNA]</scope>
    <source>
        <strain evidence="2 3">CF5-1</strain>
    </source>
</reference>
<dbReference type="PATRIC" id="fig|1384056.3.peg.1761"/>
<evidence type="ECO:0000256" key="1">
    <source>
        <dbReference type="SAM" id="SignalP"/>
    </source>
</evidence>
<protein>
    <submittedName>
        <fullName evidence="2">Uncharacterized protein</fullName>
    </submittedName>
</protein>
<keyword evidence="1" id="KW-0732">Signal</keyword>
<dbReference type="EMBL" id="AVCK01000024">
    <property type="protein sequence ID" value="KFN45720.1"/>
    <property type="molecule type" value="Genomic_DNA"/>
</dbReference>
<dbReference type="AlphaFoldDB" id="A0A091BN16"/>
<dbReference type="STRING" id="1384056.N787_12165"/>